<feature type="compositionally biased region" description="Basic and acidic residues" evidence="6">
    <location>
        <begin position="158"/>
        <end position="168"/>
    </location>
</feature>
<evidence type="ECO:0000256" key="5">
    <source>
        <dbReference type="SAM" id="Coils"/>
    </source>
</evidence>
<keyword evidence="2" id="KW-0812">Transmembrane</keyword>
<sequence>MFRRIARPLLAAVFVNSGIDALRNPEPRAKLAAGLVYAAAERFGTPDDPLLAARINGGVMVAGGLGLATGAAPRTSALALAGSLVPTTVAGHAFWEYPKAEQPAQRTQFLKNAGLLAGLLLTVDAPRAHAKTPKKVKQAEEAQDVAVATRKASRRSGRIAEKQAREQTKQMAKVEAVALRAQAKAEKAEARLERRRDGAKAAA</sequence>
<dbReference type="EMBL" id="JBHRWW010000016">
    <property type="protein sequence ID" value="MFC3690089.1"/>
    <property type="molecule type" value="Genomic_DNA"/>
</dbReference>
<dbReference type="InterPro" id="IPR032808">
    <property type="entry name" value="DoxX"/>
</dbReference>
<evidence type="ECO:0000313" key="7">
    <source>
        <dbReference type="EMBL" id="MFC3690089.1"/>
    </source>
</evidence>
<feature type="region of interest" description="Disordered" evidence="6">
    <location>
        <begin position="147"/>
        <end position="169"/>
    </location>
</feature>
<organism evidence="7 8">
    <name type="scientific">Aquipuribacter hungaricus</name>
    <dbReference type="NCBI Taxonomy" id="545624"/>
    <lineage>
        <taxon>Bacteria</taxon>
        <taxon>Bacillati</taxon>
        <taxon>Actinomycetota</taxon>
        <taxon>Actinomycetes</taxon>
        <taxon>Micrococcales</taxon>
        <taxon>Intrasporangiaceae</taxon>
        <taxon>Aquipuribacter</taxon>
    </lineage>
</organism>
<dbReference type="RefSeq" id="WP_340291297.1">
    <property type="nucleotide sequence ID" value="NZ_JBBEOI010000036.1"/>
</dbReference>
<evidence type="ECO:0000256" key="6">
    <source>
        <dbReference type="SAM" id="MobiDB-lite"/>
    </source>
</evidence>
<accession>A0ABV7WJQ5</accession>
<protein>
    <submittedName>
        <fullName evidence="7">DoxX family protein</fullName>
    </submittedName>
</protein>
<keyword evidence="5" id="KW-0175">Coiled coil</keyword>
<keyword evidence="8" id="KW-1185">Reference proteome</keyword>
<comment type="caution">
    <text evidence="7">The sequence shown here is derived from an EMBL/GenBank/DDBJ whole genome shotgun (WGS) entry which is preliminary data.</text>
</comment>
<proteinExistence type="predicted"/>
<comment type="subcellular location">
    <subcellularLocation>
        <location evidence="1">Membrane</location>
        <topology evidence="1">Multi-pass membrane protein</topology>
    </subcellularLocation>
</comment>
<keyword evidence="3" id="KW-1133">Transmembrane helix</keyword>
<evidence type="ECO:0000256" key="4">
    <source>
        <dbReference type="ARBA" id="ARBA00023136"/>
    </source>
</evidence>
<dbReference type="Pfam" id="PF07681">
    <property type="entry name" value="DoxX"/>
    <property type="match status" value="1"/>
</dbReference>
<keyword evidence="4" id="KW-0472">Membrane</keyword>
<gene>
    <name evidence="7" type="ORF">ACFOLH_17215</name>
</gene>
<evidence type="ECO:0000313" key="8">
    <source>
        <dbReference type="Proteomes" id="UP001595685"/>
    </source>
</evidence>
<evidence type="ECO:0000256" key="1">
    <source>
        <dbReference type="ARBA" id="ARBA00004141"/>
    </source>
</evidence>
<name>A0ABV7WJQ5_9MICO</name>
<feature type="coiled-coil region" evidence="5">
    <location>
        <begin position="171"/>
        <end position="202"/>
    </location>
</feature>
<reference evidence="8" key="1">
    <citation type="journal article" date="2019" name="Int. J. Syst. Evol. Microbiol.">
        <title>The Global Catalogue of Microorganisms (GCM) 10K type strain sequencing project: providing services to taxonomists for standard genome sequencing and annotation.</title>
        <authorList>
            <consortium name="The Broad Institute Genomics Platform"/>
            <consortium name="The Broad Institute Genome Sequencing Center for Infectious Disease"/>
            <person name="Wu L."/>
            <person name="Ma J."/>
        </authorList>
    </citation>
    <scope>NUCLEOTIDE SEQUENCE [LARGE SCALE GENOMIC DNA]</scope>
    <source>
        <strain evidence="8">NCAIM B.02333</strain>
    </source>
</reference>
<evidence type="ECO:0000256" key="2">
    <source>
        <dbReference type="ARBA" id="ARBA00022692"/>
    </source>
</evidence>
<evidence type="ECO:0000256" key="3">
    <source>
        <dbReference type="ARBA" id="ARBA00022989"/>
    </source>
</evidence>
<dbReference type="Proteomes" id="UP001595685">
    <property type="component" value="Unassembled WGS sequence"/>
</dbReference>